<dbReference type="Proteomes" id="UP000030060">
    <property type="component" value="Unassembled WGS sequence"/>
</dbReference>
<evidence type="ECO:0000313" key="1">
    <source>
        <dbReference type="EMBL" id="KGE66213.1"/>
    </source>
</evidence>
<dbReference type="AlphaFoldDB" id="A0A0A1YWA1"/>
<dbReference type="RefSeq" id="WP_038848269.1">
    <property type="nucleotide sequence ID" value="NZ_ASGY01000146.1"/>
</dbReference>
<evidence type="ECO:0000313" key="2">
    <source>
        <dbReference type="Proteomes" id="UP000030060"/>
    </source>
</evidence>
<comment type="caution">
    <text evidence="1">The sequence shown here is derived from an EMBL/GenBank/DDBJ whole genome shotgun (WGS) entry which is preliminary data.</text>
</comment>
<dbReference type="EMBL" id="ASGY01000146">
    <property type="protein sequence ID" value="KGE66213.1"/>
    <property type="molecule type" value="Genomic_DNA"/>
</dbReference>
<sequence length="150" mass="16713">MPSIQERIIAKAQVLILGAGTPVADRVYRSRTEALTRGMTPALVLRPSLETTERESIAVDRNQFELTVEIIAREDTATGAAWDQVADLVKVAVHSVLMAEDAFPEADRVQRFYIDWLEDEGDNTAGNCMVRYRFTYLCNTGDLTSGPTLY</sequence>
<proteinExistence type="predicted"/>
<name>A0A0A1YWA1_PSEFL</name>
<accession>A0A0A1YWA1</accession>
<gene>
    <name evidence="1" type="ORF">K814_0120065</name>
</gene>
<dbReference type="OrthoDB" id="6867419at2"/>
<reference evidence="1 2" key="1">
    <citation type="journal article" date="2013" name="Genome Announc.">
        <title>Draft Genome Sequence of Pseudomonas fluorescens LMG 5329, a White Line-Inducing Principle-Producing Bioindicator for the Mushroom Pathogen Pseudomonas tolaasii.</title>
        <authorList>
            <person name="Ghequire M.G."/>
            <person name="Rokni-Zadeh H."/>
            <person name="Zarrineh P."/>
            <person name="De Mot R."/>
        </authorList>
    </citation>
    <scope>NUCLEOTIDE SEQUENCE [LARGE SCALE GENOMIC DNA]</scope>
    <source>
        <strain evidence="1 2">LMG 5329</strain>
    </source>
</reference>
<protein>
    <submittedName>
        <fullName evidence="1">Uncharacterized protein</fullName>
    </submittedName>
</protein>
<organism evidence="1 2">
    <name type="scientific">Pseudomonas fluorescens LMG 5329</name>
    <dbReference type="NCBI Taxonomy" id="1324332"/>
    <lineage>
        <taxon>Bacteria</taxon>
        <taxon>Pseudomonadati</taxon>
        <taxon>Pseudomonadota</taxon>
        <taxon>Gammaproteobacteria</taxon>
        <taxon>Pseudomonadales</taxon>
        <taxon>Pseudomonadaceae</taxon>
        <taxon>Pseudomonas</taxon>
    </lineage>
</organism>